<dbReference type="STRING" id="300112.A0A4S2KWX1"/>
<evidence type="ECO:0000256" key="8">
    <source>
        <dbReference type="ARBA" id="ARBA00023306"/>
    </source>
</evidence>
<feature type="region of interest" description="Disordered" evidence="12">
    <location>
        <begin position="23"/>
        <end position="50"/>
    </location>
</feature>
<evidence type="ECO:0000256" key="7">
    <source>
        <dbReference type="ARBA" id="ARBA00022840"/>
    </source>
</evidence>
<dbReference type="Gene3D" id="1.10.510.10">
    <property type="entry name" value="Transferase(Phosphotransferase) domain 1"/>
    <property type="match status" value="1"/>
</dbReference>
<comment type="catalytic activity">
    <reaction evidence="10">
        <text>L-threonyl-[protein] + ATP = O-phospho-L-threonyl-[protein] + ADP + H(+)</text>
        <dbReference type="Rhea" id="RHEA:46608"/>
        <dbReference type="Rhea" id="RHEA-COMP:11060"/>
        <dbReference type="Rhea" id="RHEA-COMP:11605"/>
        <dbReference type="ChEBI" id="CHEBI:15378"/>
        <dbReference type="ChEBI" id="CHEBI:30013"/>
        <dbReference type="ChEBI" id="CHEBI:30616"/>
        <dbReference type="ChEBI" id="CHEBI:61977"/>
        <dbReference type="ChEBI" id="CHEBI:456216"/>
        <dbReference type="EC" id="2.7.11.22"/>
    </reaction>
</comment>
<keyword evidence="15" id="KW-1185">Reference proteome</keyword>
<dbReference type="GO" id="GO:0004693">
    <property type="term" value="F:cyclin-dependent protein serine/threonine kinase activity"/>
    <property type="evidence" value="ECO:0007669"/>
    <property type="project" value="UniProtKB-EC"/>
</dbReference>
<dbReference type="InterPro" id="IPR011009">
    <property type="entry name" value="Kinase-like_dom_sf"/>
</dbReference>
<keyword evidence="8" id="KW-0131">Cell cycle</keyword>
<proteinExistence type="predicted"/>
<evidence type="ECO:0000313" key="14">
    <source>
        <dbReference type="EMBL" id="TGZ54702.1"/>
    </source>
</evidence>
<sequence>MQKYEKLEKIGEGELFVAGVVGRRDSSSSSSPSPSLSTSPASSGDAPRLLPLPLLDGPPHSFCQHNNKFCVLFTRTLYATNSPRLGFSYFPGTYGTVFKAKNRETHEIVALKRVRLDDDDEGVPSSALREICLLKELKHKNIVRLYDVLHSDKKLTLVFEHCDQDLKKYFDSLNGEIDLDVVKSFLYQLLRGLAFCHSRNNGELKLADFGLARAFGIPVKCYSAEVVTLWYRPPDVLFGAKLYTTSIDMWSAGCIFAELANAGRPLFPGSDVDDQLKRIFKMLGTPTEETWPDLTTLPDYKPFPQYHPTQGLAQVTPKLPSRGKDLLQRLLVCNPALRLSAEEAMAHPYFNDLNPAIKNDRCQ</sequence>
<evidence type="ECO:0000256" key="12">
    <source>
        <dbReference type="SAM" id="MobiDB-lite"/>
    </source>
</evidence>
<evidence type="ECO:0000256" key="2">
    <source>
        <dbReference type="ARBA" id="ARBA00022527"/>
    </source>
</evidence>
<keyword evidence="6 14" id="KW-0418">Kinase</keyword>
<evidence type="ECO:0000256" key="5">
    <source>
        <dbReference type="ARBA" id="ARBA00022741"/>
    </source>
</evidence>
<evidence type="ECO:0000256" key="6">
    <source>
        <dbReference type="ARBA" id="ARBA00022777"/>
    </source>
</evidence>
<dbReference type="AlphaFoldDB" id="A0A4S2KWX1"/>
<dbReference type="GO" id="GO:0005737">
    <property type="term" value="C:cytoplasm"/>
    <property type="evidence" value="ECO:0007669"/>
    <property type="project" value="TreeGrafter"/>
</dbReference>
<comment type="catalytic activity">
    <reaction evidence="11">
        <text>L-seryl-[protein] + ATP = O-phospho-L-seryl-[protein] + ADP + H(+)</text>
        <dbReference type="Rhea" id="RHEA:17989"/>
        <dbReference type="Rhea" id="RHEA-COMP:9863"/>
        <dbReference type="Rhea" id="RHEA-COMP:11604"/>
        <dbReference type="ChEBI" id="CHEBI:15378"/>
        <dbReference type="ChEBI" id="CHEBI:29999"/>
        <dbReference type="ChEBI" id="CHEBI:30616"/>
        <dbReference type="ChEBI" id="CHEBI:83421"/>
        <dbReference type="ChEBI" id="CHEBI:456216"/>
        <dbReference type="EC" id="2.7.11.22"/>
    </reaction>
</comment>
<feature type="domain" description="Protein kinase" evidence="13">
    <location>
        <begin position="83"/>
        <end position="350"/>
    </location>
</feature>
<dbReference type="Gene3D" id="3.30.200.20">
    <property type="entry name" value="Phosphorylase Kinase, domain 1"/>
    <property type="match status" value="1"/>
</dbReference>
<evidence type="ECO:0000259" key="13">
    <source>
        <dbReference type="PROSITE" id="PS50011"/>
    </source>
</evidence>
<evidence type="ECO:0000256" key="11">
    <source>
        <dbReference type="ARBA" id="ARBA00048367"/>
    </source>
</evidence>
<accession>A0A4S2KWX1</accession>
<dbReference type="InterPro" id="IPR000719">
    <property type="entry name" value="Prot_kinase_dom"/>
</dbReference>
<gene>
    <name evidence="14" type="ORF">DBV15_10057</name>
</gene>
<evidence type="ECO:0000256" key="4">
    <source>
        <dbReference type="ARBA" id="ARBA00022679"/>
    </source>
</evidence>
<evidence type="ECO:0000256" key="3">
    <source>
        <dbReference type="ARBA" id="ARBA00022618"/>
    </source>
</evidence>
<keyword evidence="3" id="KW-0132">Cell division</keyword>
<dbReference type="PROSITE" id="PS50011">
    <property type="entry name" value="PROTEIN_KINASE_DOM"/>
    <property type="match status" value="1"/>
</dbReference>
<dbReference type="FunFam" id="1.10.510.10:FF:000607">
    <property type="entry name" value="Cyclin-dependent-like kinase 5"/>
    <property type="match status" value="1"/>
</dbReference>
<dbReference type="FunFam" id="3.30.200.20:FF:000144">
    <property type="entry name" value="Cyclin-dependent kinase 5"/>
    <property type="match status" value="1"/>
</dbReference>
<protein>
    <recommendedName>
        <fullName evidence="1">cyclin-dependent kinase</fullName>
        <ecNumber evidence="1">2.7.11.22</ecNumber>
    </recommendedName>
    <alternativeName>
        <fullName evidence="9">Cell division protein kinase 5</fullName>
    </alternativeName>
</protein>
<evidence type="ECO:0000256" key="10">
    <source>
        <dbReference type="ARBA" id="ARBA00047811"/>
    </source>
</evidence>
<evidence type="ECO:0000256" key="1">
    <source>
        <dbReference type="ARBA" id="ARBA00012425"/>
    </source>
</evidence>
<name>A0A4S2KWX1_9HYME</name>
<dbReference type="InterPro" id="IPR050108">
    <property type="entry name" value="CDK"/>
</dbReference>
<dbReference type="PANTHER" id="PTHR24056">
    <property type="entry name" value="CELL DIVISION PROTEIN KINASE"/>
    <property type="match status" value="1"/>
</dbReference>
<dbReference type="GO" id="GO:0005634">
    <property type="term" value="C:nucleus"/>
    <property type="evidence" value="ECO:0007669"/>
    <property type="project" value="TreeGrafter"/>
</dbReference>
<dbReference type="GO" id="GO:0051402">
    <property type="term" value="P:neuron apoptotic process"/>
    <property type="evidence" value="ECO:0007669"/>
    <property type="project" value="TreeGrafter"/>
</dbReference>
<feature type="compositionally biased region" description="Low complexity" evidence="12">
    <location>
        <begin position="27"/>
        <end position="50"/>
    </location>
</feature>
<dbReference type="PANTHER" id="PTHR24056:SF46">
    <property type="entry name" value="CYCLIN-DEPENDENT KINASE 5"/>
    <property type="match status" value="1"/>
</dbReference>
<dbReference type="EMBL" id="QBLH01000576">
    <property type="protein sequence ID" value="TGZ54702.1"/>
    <property type="molecule type" value="Genomic_DNA"/>
</dbReference>
<keyword evidence="5" id="KW-0547">Nucleotide-binding</keyword>
<evidence type="ECO:0000313" key="15">
    <source>
        <dbReference type="Proteomes" id="UP000310200"/>
    </source>
</evidence>
<dbReference type="GO" id="GO:0007409">
    <property type="term" value="P:axonogenesis"/>
    <property type="evidence" value="ECO:0007669"/>
    <property type="project" value="TreeGrafter"/>
</dbReference>
<dbReference type="SUPFAM" id="SSF56112">
    <property type="entry name" value="Protein kinase-like (PK-like)"/>
    <property type="match status" value="1"/>
</dbReference>
<dbReference type="Proteomes" id="UP000310200">
    <property type="component" value="Unassembled WGS sequence"/>
</dbReference>
<evidence type="ECO:0000256" key="9">
    <source>
        <dbReference type="ARBA" id="ARBA00041295"/>
    </source>
</evidence>
<reference evidence="14 15" key="1">
    <citation type="journal article" date="2019" name="Philos. Trans. R. Soc. Lond., B, Biol. Sci.">
        <title>Ant behaviour and brain gene expression of defending hosts depend on the ecological success of the intruding social parasite.</title>
        <authorList>
            <person name="Kaur R."/>
            <person name="Stoldt M."/>
            <person name="Jongepier E."/>
            <person name="Feldmeyer B."/>
            <person name="Menzel F."/>
            <person name="Bornberg-Bauer E."/>
            <person name="Foitzik S."/>
        </authorList>
    </citation>
    <scope>NUCLEOTIDE SEQUENCE [LARGE SCALE GENOMIC DNA]</scope>
    <source>
        <tissue evidence="14">Whole body</tissue>
    </source>
</reference>
<dbReference type="GO" id="GO:0051301">
    <property type="term" value="P:cell division"/>
    <property type="evidence" value="ECO:0007669"/>
    <property type="project" value="UniProtKB-KW"/>
</dbReference>
<comment type="caution">
    <text evidence="14">The sequence shown here is derived from an EMBL/GenBank/DDBJ whole genome shotgun (WGS) entry which is preliminary data.</text>
</comment>
<dbReference type="EC" id="2.7.11.22" evidence="1"/>
<keyword evidence="4" id="KW-0808">Transferase</keyword>
<keyword evidence="2" id="KW-0723">Serine/threonine-protein kinase</keyword>
<dbReference type="Pfam" id="PF00069">
    <property type="entry name" value="Pkinase"/>
    <property type="match status" value="1"/>
</dbReference>
<dbReference type="GO" id="GO:0005524">
    <property type="term" value="F:ATP binding"/>
    <property type="evidence" value="ECO:0007669"/>
    <property type="project" value="UniProtKB-KW"/>
</dbReference>
<keyword evidence="7" id="KW-0067">ATP-binding</keyword>
<dbReference type="GO" id="GO:0048489">
    <property type="term" value="P:synaptic vesicle transport"/>
    <property type="evidence" value="ECO:0007669"/>
    <property type="project" value="TreeGrafter"/>
</dbReference>
<organism evidence="14 15">
    <name type="scientific">Temnothorax longispinosus</name>
    <dbReference type="NCBI Taxonomy" id="300112"/>
    <lineage>
        <taxon>Eukaryota</taxon>
        <taxon>Metazoa</taxon>
        <taxon>Ecdysozoa</taxon>
        <taxon>Arthropoda</taxon>
        <taxon>Hexapoda</taxon>
        <taxon>Insecta</taxon>
        <taxon>Pterygota</taxon>
        <taxon>Neoptera</taxon>
        <taxon>Endopterygota</taxon>
        <taxon>Hymenoptera</taxon>
        <taxon>Apocrita</taxon>
        <taxon>Aculeata</taxon>
        <taxon>Formicoidea</taxon>
        <taxon>Formicidae</taxon>
        <taxon>Myrmicinae</taxon>
        <taxon>Temnothorax</taxon>
    </lineage>
</organism>